<dbReference type="RefSeq" id="WP_344746679.1">
    <property type="nucleotide sequence ID" value="NZ_BAAAWW010000101.1"/>
</dbReference>
<proteinExistence type="predicted"/>
<comment type="caution">
    <text evidence="1">The sequence shown here is derived from an EMBL/GenBank/DDBJ whole genome shotgun (WGS) entry which is preliminary data.</text>
</comment>
<dbReference type="Proteomes" id="UP001589610">
    <property type="component" value="Unassembled WGS sequence"/>
</dbReference>
<sequence length="51" mass="5847">MHLRHKWEIIETIGRVVTQRCSVCGRTRVRVVSAVRDAVRRAPEGDYRGLG</sequence>
<protein>
    <submittedName>
        <fullName evidence="1">Uncharacterized protein</fullName>
    </submittedName>
</protein>
<organism evidence="1 2">
    <name type="scientific">Streptosporangium vulgare</name>
    <dbReference type="NCBI Taxonomy" id="46190"/>
    <lineage>
        <taxon>Bacteria</taxon>
        <taxon>Bacillati</taxon>
        <taxon>Actinomycetota</taxon>
        <taxon>Actinomycetes</taxon>
        <taxon>Streptosporangiales</taxon>
        <taxon>Streptosporangiaceae</taxon>
        <taxon>Streptosporangium</taxon>
    </lineage>
</organism>
<name>A0ABV5TM79_9ACTN</name>
<dbReference type="EMBL" id="JBHMBS010000020">
    <property type="protein sequence ID" value="MFB9680117.1"/>
    <property type="molecule type" value="Genomic_DNA"/>
</dbReference>
<reference evidence="1 2" key="1">
    <citation type="submission" date="2024-09" db="EMBL/GenBank/DDBJ databases">
        <authorList>
            <person name="Sun Q."/>
            <person name="Mori K."/>
        </authorList>
    </citation>
    <scope>NUCLEOTIDE SEQUENCE [LARGE SCALE GENOMIC DNA]</scope>
    <source>
        <strain evidence="1 2">JCM 3028</strain>
    </source>
</reference>
<gene>
    <name evidence="1" type="ORF">ACFFRH_31945</name>
</gene>
<accession>A0ABV5TM79</accession>
<keyword evidence="2" id="KW-1185">Reference proteome</keyword>
<evidence type="ECO:0000313" key="1">
    <source>
        <dbReference type="EMBL" id="MFB9680117.1"/>
    </source>
</evidence>
<evidence type="ECO:0000313" key="2">
    <source>
        <dbReference type="Proteomes" id="UP001589610"/>
    </source>
</evidence>